<feature type="region of interest" description="Disordered" evidence="3">
    <location>
        <begin position="104"/>
        <end position="126"/>
    </location>
</feature>
<evidence type="ECO:0000256" key="3">
    <source>
        <dbReference type="SAM" id="MobiDB-lite"/>
    </source>
</evidence>
<dbReference type="InterPro" id="IPR003829">
    <property type="entry name" value="Pirin_N_dom"/>
</dbReference>
<feature type="compositionally biased region" description="Basic and acidic residues" evidence="3">
    <location>
        <begin position="109"/>
        <end position="120"/>
    </location>
</feature>
<dbReference type="Proteomes" id="UP001165283">
    <property type="component" value="Unassembled WGS sequence"/>
</dbReference>
<protein>
    <submittedName>
        <fullName evidence="5">Pirin family protein</fullName>
    </submittedName>
</protein>
<proteinExistence type="inferred from homology"/>
<feature type="domain" description="Pirin N-terminal" evidence="4">
    <location>
        <begin position="18"/>
        <end position="135"/>
    </location>
</feature>
<name>A0ABT1A934_9PSEU</name>
<organism evidence="5 6">
    <name type="scientific">Pseudonocardia humida</name>
    <dbReference type="NCBI Taxonomy" id="2800819"/>
    <lineage>
        <taxon>Bacteria</taxon>
        <taxon>Bacillati</taxon>
        <taxon>Actinomycetota</taxon>
        <taxon>Actinomycetes</taxon>
        <taxon>Pseudonocardiales</taxon>
        <taxon>Pseudonocardiaceae</taxon>
        <taxon>Pseudonocardia</taxon>
    </lineage>
</organism>
<dbReference type="PIRSF" id="PIRSF006232">
    <property type="entry name" value="Pirin"/>
    <property type="match status" value="1"/>
</dbReference>
<comment type="similarity">
    <text evidence="1 2">Belongs to the pirin family.</text>
</comment>
<evidence type="ECO:0000256" key="2">
    <source>
        <dbReference type="RuleBase" id="RU003457"/>
    </source>
</evidence>
<reference evidence="5" key="1">
    <citation type="submission" date="2021-04" db="EMBL/GenBank/DDBJ databases">
        <title>Pseudonocardia sp. nov., isolated from sandy soil of mangrove forest.</title>
        <authorList>
            <person name="Zan Z."/>
            <person name="Huang R."/>
            <person name="Liu W."/>
        </authorList>
    </citation>
    <scope>NUCLEOTIDE SEQUENCE</scope>
    <source>
        <strain evidence="5">S2-4</strain>
    </source>
</reference>
<dbReference type="RefSeq" id="WP_252444348.1">
    <property type="nucleotide sequence ID" value="NZ_JAGSOV010000067.1"/>
</dbReference>
<sequence>MDAADAGTGARVRRAADRPRTTTGWSDSRHSFSFGAHYDPLNTHFALLVAHNDDVVSAGTGYDTHPHRDMEIVTWVLEGALVHRDSAGNSGVIGPGLAQRLSAGSGVLHSEHADGPRHDPGSGPPRATRFVQMWVLPDTTGGTPDYEQRDVTGALGAGDLVVVASGMPRYADRRATSIRQRHAALHAARQRPGGRVALPQAPSAHLYVARGSVDLEGVGTLSTGDAARVTGADGQRVVAGADGAEVLVWEMHATLADLGPS</sequence>
<dbReference type="InterPro" id="IPR014710">
    <property type="entry name" value="RmlC-like_jellyroll"/>
</dbReference>
<dbReference type="PANTHER" id="PTHR43212">
    <property type="entry name" value="QUERCETIN 2,3-DIOXYGENASE"/>
    <property type="match status" value="1"/>
</dbReference>
<dbReference type="CDD" id="cd02910">
    <property type="entry name" value="cupin_Yhhw_N"/>
    <property type="match status" value="1"/>
</dbReference>
<dbReference type="InterPro" id="IPR012093">
    <property type="entry name" value="Pirin"/>
</dbReference>
<keyword evidence="6" id="KW-1185">Reference proteome</keyword>
<evidence type="ECO:0000259" key="4">
    <source>
        <dbReference type="Pfam" id="PF02678"/>
    </source>
</evidence>
<dbReference type="Pfam" id="PF02678">
    <property type="entry name" value="Pirin"/>
    <property type="match status" value="1"/>
</dbReference>
<evidence type="ECO:0000256" key="1">
    <source>
        <dbReference type="ARBA" id="ARBA00008416"/>
    </source>
</evidence>
<dbReference type="SUPFAM" id="SSF51182">
    <property type="entry name" value="RmlC-like cupins"/>
    <property type="match status" value="1"/>
</dbReference>
<dbReference type="EMBL" id="JAGSOV010000067">
    <property type="protein sequence ID" value="MCO1659527.1"/>
    <property type="molecule type" value="Genomic_DNA"/>
</dbReference>
<dbReference type="Gene3D" id="2.60.120.10">
    <property type="entry name" value="Jelly Rolls"/>
    <property type="match status" value="2"/>
</dbReference>
<gene>
    <name evidence="5" type="ORF">KDL28_31100</name>
</gene>
<feature type="region of interest" description="Disordered" evidence="3">
    <location>
        <begin position="1"/>
        <end position="28"/>
    </location>
</feature>
<comment type="caution">
    <text evidence="5">The sequence shown here is derived from an EMBL/GenBank/DDBJ whole genome shotgun (WGS) entry which is preliminary data.</text>
</comment>
<dbReference type="PANTHER" id="PTHR43212:SF3">
    <property type="entry name" value="QUERCETIN 2,3-DIOXYGENASE"/>
    <property type="match status" value="1"/>
</dbReference>
<accession>A0ABT1A934</accession>
<evidence type="ECO:0000313" key="5">
    <source>
        <dbReference type="EMBL" id="MCO1659527.1"/>
    </source>
</evidence>
<dbReference type="InterPro" id="IPR011051">
    <property type="entry name" value="RmlC_Cupin_sf"/>
</dbReference>
<evidence type="ECO:0000313" key="6">
    <source>
        <dbReference type="Proteomes" id="UP001165283"/>
    </source>
</evidence>